<gene>
    <name evidence="10" type="ORF">MVEN_00099600</name>
</gene>
<protein>
    <submittedName>
        <fullName evidence="10">SNF2-family ATP dependent chromatin remodeling factor snf21</fullName>
    </submittedName>
</protein>
<evidence type="ECO:0000256" key="6">
    <source>
        <dbReference type="ARBA" id="ARBA00023163"/>
    </source>
</evidence>
<evidence type="ECO:0000256" key="7">
    <source>
        <dbReference type="ARBA" id="ARBA00023242"/>
    </source>
</evidence>
<dbReference type="SMART" id="SM00297">
    <property type="entry name" value="BROMO"/>
    <property type="match status" value="1"/>
</dbReference>
<sequence>MAANYPNQHFLTGNVIIADNVVDALAKRARLVTSIDTLLQQTRLVHAPRYGDTVVKVIQETVAKFPDLAKVTRETQAAEKQQKILDAAAFKELRSHLVKVFDGCYDAVYSEVETLPEDLPLGCKRKNPKRPRQRFQLFLKLPRNDFFPDYYQLIPEPISMTMIKSLSQKATHYTTLEEYCKAWHLMFDNTRRYNIDGSQVYEEPDCLQRP</sequence>
<comment type="subcellular location">
    <subcellularLocation>
        <location evidence="1">Nucleus</location>
    </subcellularLocation>
</comment>
<dbReference type="Gene3D" id="1.20.920.10">
    <property type="entry name" value="Bromodomain-like"/>
    <property type="match status" value="1"/>
</dbReference>
<dbReference type="Pfam" id="PF00439">
    <property type="entry name" value="Bromodomain"/>
    <property type="match status" value="1"/>
</dbReference>
<keyword evidence="2" id="KW-0677">Repeat</keyword>
<dbReference type="PROSITE" id="PS50014">
    <property type="entry name" value="BROMODOMAIN_2"/>
    <property type="match status" value="1"/>
</dbReference>
<dbReference type="InterPro" id="IPR001487">
    <property type="entry name" value="Bromodomain"/>
</dbReference>
<dbReference type="GO" id="GO:0006368">
    <property type="term" value="P:transcription elongation by RNA polymerase II"/>
    <property type="evidence" value="ECO:0007669"/>
    <property type="project" value="TreeGrafter"/>
</dbReference>
<dbReference type="PANTHER" id="PTHR16062:SF19">
    <property type="entry name" value="PROTEIN POLYBROMO-1"/>
    <property type="match status" value="1"/>
</dbReference>
<dbReference type="AlphaFoldDB" id="A0A8H6Z7G1"/>
<proteinExistence type="predicted"/>
<dbReference type="OrthoDB" id="6017at2759"/>
<organism evidence="10 11">
    <name type="scientific">Mycena venus</name>
    <dbReference type="NCBI Taxonomy" id="2733690"/>
    <lineage>
        <taxon>Eukaryota</taxon>
        <taxon>Fungi</taxon>
        <taxon>Dikarya</taxon>
        <taxon>Basidiomycota</taxon>
        <taxon>Agaricomycotina</taxon>
        <taxon>Agaricomycetes</taxon>
        <taxon>Agaricomycetidae</taxon>
        <taxon>Agaricales</taxon>
        <taxon>Marasmiineae</taxon>
        <taxon>Mycenaceae</taxon>
        <taxon>Mycena</taxon>
    </lineage>
</organism>
<dbReference type="PRINTS" id="PR00503">
    <property type="entry name" value="BROMODOMAIN"/>
</dbReference>
<keyword evidence="11" id="KW-1185">Reference proteome</keyword>
<keyword evidence="4" id="KW-0805">Transcription regulation</keyword>
<dbReference type="GO" id="GO:0006338">
    <property type="term" value="P:chromatin remodeling"/>
    <property type="evidence" value="ECO:0007669"/>
    <property type="project" value="InterPro"/>
</dbReference>
<evidence type="ECO:0000313" key="10">
    <source>
        <dbReference type="EMBL" id="KAF7372389.1"/>
    </source>
</evidence>
<dbReference type="SUPFAM" id="SSF47370">
    <property type="entry name" value="Bromodomain"/>
    <property type="match status" value="1"/>
</dbReference>
<keyword evidence="6" id="KW-0804">Transcription</keyword>
<dbReference type="GO" id="GO:0003682">
    <property type="term" value="F:chromatin binding"/>
    <property type="evidence" value="ECO:0007669"/>
    <property type="project" value="TreeGrafter"/>
</dbReference>
<accession>A0A8H6Z7G1</accession>
<evidence type="ECO:0000256" key="3">
    <source>
        <dbReference type="ARBA" id="ARBA00022853"/>
    </source>
</evidence>
<evidence type="ECO:0000313" key="11">
    <source>
        <dbReference type="Proteomes" id="UP000620124"/>
    </source>
</evidence>
<evidence type="ECO:0000256" key="8">
    <source>
        <dbReference type="PROSITE-ProRule" id="PRU00035"/>
    </source>
</evidence>
<keyword evidence="5 8" id="KW-0103">Bromodomain</keyword>
<dbReference type="PANTHER" id="PTHR16062">
    <property type="entry name" value="SWI/SNF-RELATED"/>
    <property type="match status" value="1"/>
</dbReference>
<evidence type="ECO:0000256" key="2">
    <source>
        <dbReference type="ARBA" id="ARBA00022737"/>
    </source>
</evidence>
<keyword evidence="3" id="KW-0156">Chromatin regulator</keyword>
<dbReference type="GO" id="GO:0016586">
    <property type="term" value="C:RSC-type complex"/>
    <property type="evidence" value="ECO:0007669"/>
    <property type="project" value="InterPro"/>
</dbReference>
<evidence type="ECO:0000256" key="1">
    <source>
        <dbReference type="ARBA" id="ARBA00004123"/>
    </source>
</evidence>
<evidence type="ECO:0000256" key="5">
    <source>
        <dbReference type="ARBA" id="ARBA00023117"/>
    </source>
</evidence>
<dbReference type="InterPro" id="IPR036427">
    <property type="entry name" value="Bromodomain-like_sf"/>
</dbReference>
<comment type="caution">
    <text evidence="10">The sequence shown here is derived from an EMBL/GenBank/DDBJ whole genome shotgun (WGS) entry which is preliminary data.</text>
</comment>
<keyword evidence="7" id="KW-0539">Nucleus</keyword>
<evidence type="ECO:0000259" key="9">
    <source>
        <dbReference type="PROSITE" id="PS50014"/>
    </source>
</evidence>
<dbReference type="Proteomes" id="UP000620124">
    <property type="component" value="Unassembled WGS sequence"/>
</dbReference>
<name>A0A8H6Z7G1_9AGAR</name>
<evidence type="ECO:0000256" key="4">
    <source>
        <dbReference type="ARBA" id="ARBA00023015"/>
    </source>
</evidence>
<dbReference type="EMBL" id="JACAZI010000001">
    <property type="protein sequence ID" value="KAF7372389.1"/>
    <property type="molecule type" value="Genomic_DNA"/>
</dbReference>
<dbReference type="InterPro" id="IPR037382">
    <property type="entry name" value="Rsc/polybromo"/>
</dbReference>
<reference evidence="10" key="1">
    <citation type="submission" date="2020-05" db="EMBL/GenBank/DDBJ databases">
        <title>Mycena genomes resolve the evolution of fungal bioluminescence.</title>
        <authorList>
            <person name="Tsai I.J."/>
        </authorList>
    </citation>
    <scope>NUCLEOTIDE SEQUENCE</scope>
    <source>
        <strain evidence="10">CCC161011</strain>
    </source>
</reference>
<feature type="domain" description="Bromo" evidence="9">
    <location>
        <begin position="130"/>
        <end position="201"/>
    </location>
</feature>